<feature type="compositionally biased region" description="Polar residues" evidence="5">
    <location>
        <begin position="333"/>
        <end position="346"/>
    </location>
</feature>
<reference evidence="7 8" key="1">
    <citation type="journal article" date="2024" name="Science">
        <title>Giant polyketide synthase enzymes in the biosynthesis of giant marine polyether toxins.</title>
        <authorList>
            <person name="Fallon T.R."/>
            <person name="Shende V.V."/>
            <person name="Wierzbicki I.H."/>
            <person name="Pendleton A.L."/>
            <person name="Watervoot N.F."/>
            <person name="Auber R.P."/>
            <person name="Gonzalez D.J."/>
            <person name="Wisecaver J.H."/>
            <person name="Moore B.S."/>
        </authorList>
    </citation>
    <scope>NUCLEOTIDE SEQUENCE [LARGE SCALE GENOMIC DNA]</scope>
    <source>
        <strain evidence="7 8">12B1</strain>
    </source>
</reference>
<proteinExistence type="predicted"/>
<feature type="region of interest" description="Disordered" evidence="5">
    <location>
        <begin position="324"/>
        <end position="346"/>
    </location>
</feature>
<evidence type="ECO:0000313" key="7">
    <source>
        <dbReference type="EMBL" id="KAL1526182.1"/>
    </source>
</evidence>
<feature type="transmembrane region" description="Helical" evidence="6">
    <location>
        <begin position="134"/>
        <end position="153"/>
    </location>
</feature>
<evidence type="ECO:0000256" key="2">
    <source>
        <dbReference type="ARBA" id="ARBA00022692"/>
    </source>
</evidence>
<comment type="caution">
    <text evidence="7">The sequence shown here is derived from an EMBL/GenBank/DDBJ whole genome shotgun (WGS) entry which is preliminary data.</text>
</comment>
<evidence type="ECO:0000256" key="4">
    <source>
        <dbReference type="ARBA" id="ARBA00023136"/>
    </source>
</evidence>
<evidence type="ECO:0000256" key="3">
    <source>
        <dbReference type="ARBA" id="ARBA00022989"/>
    </source>
</evidence>
<evidence type="ECO:0008006" key="9">
    <source>
        <dbReference type="Google" id="ProtNLM"/>
    </source>
</evidence>
<evidence type="ECO:0000256" key="5">
    <source>
        <dbReference type="SAM" id="MobiDB-lite"/>
    </source>
</evidence>
<keyword evidence="2 6" id="KW-0812">Transmembrane</keyword>
<keyword evidence="4 6" id="KW-0472">Membrane</keyword>
<keyword evidence="8" id="KW-1185">Reference proteome</keyword>
<dbReference type="GO" id="GO:0000139">
    <property type="term" value="C:Golgi membrane"/>
    <property type="evidence" value="ECO:0007669"/>
    <property type="project" value="InterPro"/>
</dbReference>
<protein>
    <recommendedName>
        <fullName evidence="9">UDP-galactose transporter</fullName>
    </recommendedName>
</protein>
<sequence length="346" mass="37936">MPELTEYAKQVGAFFILVVVQSTAILLFKLCQEGGKYTFNPASSVALTEICKLMLASSLHWYGLSKSKKPFWEGVNTRVVLHYFGLSALYTFNNQLSFYALEVADPGSMSLGKSVAPYLCALLLRLTGQSLHSLQWVCVIVQCCAIAIVQYDACRGMGYLPLKAYYMIGLATLITAVTSVWNQLIIKGFEVPVNLQNSIMYAFGSVIAIGSYFHSATSKPLHHKSFFEGYTTLALLLVLFQAFHGLAVALVYKYADAIVKNFANSSVMAILIVISAYFFSLQTTLHSWLGIVIVLTTTYCYMNIAIGLQAEAAGKAPKTLPEKAHLLEDGTDGTETSNNGRETSRS</sequence>
<comment type="subcellular location">
    <subcellularLocation>
        <location evidence="1">Membrane</location>
        <topology evidence="1">Multi-pass membrane protein</topology>
    </subcellularLocation>
</comment>
<accession>A0AB34JZ10</accession>
<dbReference type="EMBL" id="JBGBPQ010000003">
    <property type="protein sequence ID" value="KAL1526182.1"/>
    <property type="molecule type" value="Genomic_DNA"/>
</dbReference>
<keyword evidence="3 6" id="KW-1133">Transmembrane helix</keyword>
<evidence type="ECO:0000256" key="6">
    <source>
        <dbReference type="SAM" id="Phobius"/>
    </source>
</evidence>
<feature type="transmembrane region" description="Helical" evidence="6">
    <location>
        <begin position="12"/>
        <end position="31"/>
    </location>
</feature>
<dbReference type="PANTHER" id="PTHR10231">
    <property type="entry name" value="NUCLEOTIDE-SUGAR TRANSMEMBRANE TRANSPORTER"/>
    <property type="match status" value="1"/>
</dbReference>
<dbReference type="Proteomes" id="UP001515480">
    <property type="component" value="Unassembled WGS sequence"/>
</dbReference>
<feature type="transmembrane region" description="Helical" evidence="6">
    <location>
        <begin position="285"/>
        <end position="308"/>
    </location>
</feature>
<dbReference type="GO" id="GO:0015165">
    <property type="term" value="F:pyrimidine nucleotide-sugar transmembrane transporter activity"/>
    <property type="evidence" value="ECO:0007669"/>
    <property type="project" value="InterPro"/>
</dbReference>
<feature type="transmembrane region" description="Helical" evidence="6">
    <location>
        <begin position="165"/>
        <end position="186"/>
    </location>
</feature>
<evidence type="ECO:0000256" key="1">
    <source>
        <dbReference type="ARBA" id="ARBA00004141"/>
    </source>
</evidence>
<name>A0AB34JZ10_PRYPA</name>
<evidence type="ECO:0000313" key="8">
    <source>
        <dbReference type="Proteomes" id="UP001515480"/>
    </source>
</evidence>
<dbReference type="AlphaFoldDB" id="A0AB34JZ10"/>
<feature type="transmembrane region" description="Helical" evidence="6">
    <location>
        <begin position="262"/>
        <end position="279"/>
    </location>
</feature>
<feature type="transmembrane region" description="Helical" evidence="6">
    <location>
        <begin position="234"/>
        <end position="255"/>
    </location>
</feature>
<dbReference type="InterPro" id="IPR007271">
    <property type="entry name" value="Nuc_sug_transpt"/>
</dbReference>
<gene>
    <name evidence="7" type="ORF">AB1Y20_014910</name>
</gene>
<feature type="transmembrane region" description="Helical" evidence="6">
    <location>
        <begin position="198"/>
        <end position="214"/>
    </location>
</feature>
<organism evidence="7 8">
    <name type="scientific">Prymnesium parvum</name>
    <name type="common">Toxic golden alga</name>
    <dbReference type="NCBI Taxonomy" id="97485"/>
    <lineage>
        <taxon>Eukaryota</taxon>
        <taxon>Haptista</taxon>
        <taxon>Haptophyta</taxon>
        <taxon>Prymnesiophyceae</taxon>
        <taxon>Prymnesiales</taxon>
        <taxon>Prymnesiaceae</taxon>
        <taxon>Prymnesium</taxon>
    </lineage>
</organism>
<dbReference type="Pfam" id="PF04142">
    <property type="entry name" value="Nuc_sug_transp"/>
    <property type="match status" value="1"/>
</dbReference>